<dbReference type="RefSeq" id="WP_170114383.1">
    <property type="nucleotide sequence ID" value="NZ_QJJR01000012.1"/>
</dbReference>
<organism evidence="2 3">
    <name type="scientific">Streptohalobacillus salinus</name>
    <dbReference type="NCBI Taxonomy" id="621096"/>
    <lineage>
        <taxon>Bacteria</taxon>
        <taxon>Bacillati</taxon>
        <taxon>Bacillota</taxon>
        <taxon>Bacilli</taxon>
        <taxon>Bacillales</taxon>
        <taxon>Bacillaceae</taxon>
        <taxon>Streptohalobacillus</taxon>
    </lineage>
</organism>
<keyword evidence="1" id="KW-0812">Transmembrane</keyword>
<name>A0A2V3W287_9BACI</name>
<dbReference type="AlphaFoldDB" id="A0A2V3W287"/>
<sequence>MQAFLRIIKPGDLLLIVVLLIISFLPFGIFYLQSQSDGDRIAVISLDGENIETVNLSAHPNHDIFNVETASGETNTIAVSDGTLRISSATCPDQVCVRTGFIEHAGETIVCLPHRLVIEIKAESEDPPQDIDIISSFIHFH</sequence>
<dbReference type="Pfam" id="PF07009">
    <property type="entry name" value="NusG_II"/>
    <property type="match status" value="1"/>
</dbReference>
<evidence type="ECO:0000256" key="1">
    <source>
        <dbReference type="SAM" id="Phobius"/>
    </source>
</evidence>
<dbReference type="CDD" id="cd09911">
    <property type="entry name" value="Lin0431_like"/>
    <property type="match status" value="1"/>
</dbReference>
<keyword evidence="1" id="KW-0472">Membrane</keyword>
<accession>A0A2V3W287</accession>
<dbReference type="EMBL" id="QJJR01000012">
    <property type="protein sequence ID" value="PXW88453.1"/>
    <property type="molecule type" value="Genomic_DNA"/>
</dbReference>
<keyword evidence="3" id="KW-1185">Reference proteome</keyword>
<feature type="transmembrane region" description="Helical" evidence="1">
    <location>
        <begin position="12"/>
        <end position="32"/>
    </location>
</feature>
<gene>
    <name evidence="2" type="ORF">DES38_11221</name>
</gene>
<protein>
    <submittedName>
        <fullName evidence="2">Uncharacterized protein</fullName>
    </submittedName>
</protein>
<dbReference type="Proteomes" id="UP000247922">
    <property type="component" value="Unassembled WGS sequence"/>
</dbReference>
<reference evidence="2 3" key="1">
    <citation type="submission" date="2018-05" db="EMBL/GenBank/DDBJ databases">
        <title>Genomic Encyclopedia of Type Strains, Phase IV (KMG-IV): sequencing the most valuable type-strain genomes for metagenomic binning, comparative biology and taxonomic classification.</title>
        <authorList>
            <person name="Goeker M."/>
        </authorList>
    </citation>
    <scope>NUCLEOTIDE SEQUENCE [LARGE SCALE GENOMIC DNA]</scope>
    <source>
        <strain evidence="2 3">DSM 22440</strain>
    </source>
</reference>
<dbReference type="InterPro" id="IPR038690">
    <property type="entry name" value="NusG_2_sf"/>
</dbReference>
<keyword evidence="1" id="KW-1133">Transmembrane helix</keyword>
<evidence type="ECO:0000313" key="3">
    <source>
        <dbReference type="Proteomes" id="UP000247922"/>
    </source>
</evidence>
<comment type="caution">
    <text evidence="2">The sequence shown here is derived from an EMBL/GenBank/DDBJ whole genome shotgun (WGS) entry which is preliminary data.</text>
</comment>
<proteinExistence type="predicted"/>
<evidence type="ECO:0000313" key="2">
    <source>
        <dbReference type="EMBL" id="PXW88453.1"/>
    </source>
</evidence>
<dbReference type="Gene3D" id="2.60.320.10">
    <property type="entry name" value="N-utilization substance G protein NusG, insert domain"/>
    <property type="match status" value="1"/>
</dbReference>